<dbReference type="AlphaFoldDB" id="A0A1H6EGJ9"/>
<dbReference type="Proteomes" id="UP000236732">
    <property type="component" value="Unassembled WGS sequence"/>
</dbReference>
<gene>
    <name evidence="4" type="ORF">SAMN05444920_110159</name>
</gene>
<dbReference type="InterPro" id="IPR051122">
    <property type="entry name" value="SDR_DHRS6-like"/>
</dbReference>
<dbReference type="SUPFAM" id="SSF51735">
    <property type="entry name" value="NAD(P)-binding Rossmann-fold domains"/>
    <property type="match status" value="1"/>
</dbReference>
<dbReference type="GO" id="GO:0016491">
    <property type="term" value="F:oxidoreductase activity"/>
    <property type="evidence" value="ECO:0007669"/>
    <property type="project" value="UniProtKB-KW"/>
</dbReference>
<dbReference type="NCBIfam" id="NF005754">
    <property type="entry name" value="PRK07578.1"/>
    <property type="match status" value="1"/>
</dbReference>
<feature type="region of interest" description="Disordered" evidence="3">
    <location>
        <begin position="170"/>
        <end position="209"/>
    </location>
</feature>
<proteinExistence type="inferred from homology"/>
<dbReference type="CDD" id="cd11731">
    <property type="entry name" value="Lin1944_like_SDR_c"/>
    <property type="match status" value="1"/>
</dbReference>
<name>A0A1H6EGJ9_9ACTN</name>
<dbReference type="EMBL" id="FNVT01000010">
    <property type="protein sequence ID" value="SEG96937.1"/>
    <property type="molecule type" value="Genomic_DNA"/>
</dbReference>
<organism evidence="4 5">
    <name type="scientific">Nonomuraea solani</name>
    <dbReference type="NCBI Taxonomy" id="1144553"/>
    <lineage>
        <taxon>Bacteria</taxon>
        <taxon>Bacillati</taxon>
        <taxon>Actinomycetota</taxon>
        <taxon>Actinomycetes</taxon>
        <taxon>Streptosporangiales</taxon>
        <taxon>Streptosporangiaceae</taxon>
        <taxon>Nonomuraea</taxon>
    </lineage>
</organism>
<evidence type="ECO:0000313" key="4">
    <source>
        <dbReference type="EMBL" id="SEG96937.1"/>
    </source>
</evidence>
<feature type="compositionally biased region" description="Low complexity" evidence="3">
    <location>
        <begin position="185"/>
        <end position="209"/>
    </location>
</feature>
<sequence length="209" mass="21433">MRILLIGATGTIGRAVGDLLGERHDLVRASRRGPYQVDLTDPASIDAMFTEVGTVDAVVCCAASGAMSALTGPAFWTGLDGKLLGQVNLVRQALPHVRDGGSITITSGRFAEPVPGSSLGFLVNAGLEAFVRAAATELPRGLRLNAVSPGWVSETLTGLGMDPADGTPAADVARLYSESVEGTASGRTWTSSPPTPGPSTSGSSRMSRP</sequence>
<dbReference type="InterPro" id="IPR002347">
    <property type="entry name" value="SDR_fam"/>
</dbReference>
<evidence type="ECO:0000256" key="3">
    <source>
        <dbReference type="SAM" id="MobiDB-lite"/>
    </source>
</evidence>
<evidence type="ECO:0000256" key="1">
    <source>
        <dbReference type="ARBA" id="ARBA00006484"/>
    </source>
</evidence>
<accession>A0A1H6EGJ9</accession>
<dbReference type="RefSeq" id="WP_103959753.1">
    <property type="nucleotide sequence ID" value="NZ_FNVT01000010.1"/>
</dbReference>
<comment type="similarity">
    <text evidence="1">Belongs to the short-chain dehydrogenases/reductases (SDR) family.</text>
</comment>
<dbReference type="PRINTS" id="PR00081">
    <property type="entry name" value="GDHRDH"/>
</dbReference>
<evidence type="ECO:0000313" key="5">
    <source>
        <dbReference type="Proteomes" id="UP000236732"/>
    </source>
</evidence>
<dbReference type="InterPro" id="IPR036291">
    <property type="entry name" value="NAD(P)-bd_dom_sf"/>
</dbReference>
<reference evidence="4 5" key="1">
    <citation type="submission" date="2016-10" db="EMBL/GenBank/DDBJ databases">
        <authorList>
            <person name="de Groot N.N."/>
        </authorList>
    </citation>
    <scope>NUCLEOTIDE SEQUENCE [LARGE SCALE GENOMIC DNA]</scope>
    <source>
        <strain evidence="4 5">CGMCC 4.7037</strain>
    </source>
</reference>
<dbReference type="PANTHER" id="PTHR43477:SF1">
    <property type="entry name" value="DIHYDROANTICAPSIN 7-DEHYDROGENASE"/>
    <property type="match status" value="1"/>
</dbReference>
<dbReference type="PANTHER" id="PTHR43477">
    <property type="entry name" value="DIHYDROANTICAPSIN 7-DEHYDROGENASE"/>
    <property type="match status" value="1"/>
</dbReference>
<evidence type="ECO:0000256" key="2">
    <source>
        <dbReference type="ARBA" id="ARBA00023002"/>
    </source>
</evidence>
<keyword evidence="5" id="KW-1185">Reference proteome</keyword>
<protein>
    <submittedName>
        <fullName evidence="4">NAD(P)-dependent dehydrogenase, short-chain alcohol dehydrogenase family</fullName>
    </submittedName>
</protein>
<dbReference type="Gene3D" id="3.40.50.720">
    <property type="entry name" value="NAD(P)-binding Rossmann-like Domain"/>
    <property type="match status" value="1"/>
</dbReference>
<dbReference type="Pfam" id="PF13561">
    <property type="entry name" value="adh_short_C2"/>
    <property type="match status" value="1"/>
</dbReference>
<keyword evidence="2" id="KW-0560">Oxidoreductase</keyword>
<dbReference type="OrthoDB" id="9787486at2"/>